<keyword evidence="2" id="KW-1185">Reference proteome</keyword>
<accession>A0ACC3ZD73</accession>
<protein>
    <submittedName>
        <fullName evidence="1">Trichothecene c-8 hydroxylase</fullName>
    </submittedName>
</protein>
<comment type="caution">
    <text evidence="1">The sequence shown here is derived from an EMBL/GenBank/DDBJ whole genome shotgun (WGS) entry which is preliminary data.</text>
</comment>
<organism evidence="1 2">
    <name type="scientific">Colletotrichum truncatum</name>
    <name type="common">Anthracnose fungus</name>
    <name type="synonym">Colletotrichum capsici</name>
    <dbReference type="NCBI Taxonomy" id="5467"/>
    <lineage>
        <taxon>Eukaryota</taxon>
        <taxon>Fungi</taxon>
        <taxon>Dikarya</taxon>
        <taxon>Ascomycota</taxon>
        <taxon>Pezizomycotina</taxon>
        <taxon>Sordariomycetes</taxon>
        <taxon>Hypocreomycetidae</taxon>
        <taxon>Glomerellales</taxon>
        <taxon>Glomerellaceae</taxon>
        <taxon>Colletotrichum</taxon>
        <taxon>Colletotrichum truncatum species complex</taxon>
    </lineage>
</organism>
<evidence type="ECO:0000313" key="1">
    <source>
        <dbReference type="EMBL" id="KAL0942070.1"/>
    </source>
</evidence>
<proteinExistence type="predicted"/>
<sequence length="496" mass="57393">MGLLFMLIFYGFDRRGVKIPEINPAINFDIGNRRRMADFVQNSKDLMIRARQKFGQNPYKLFSEWGNVVVLPPEYLDELRNDPRLDILTPLNEDNNGSIPGFEPFMANENHPLMITKYLTRALNKITKPLSKEMALTLREIITETTGNVEYTLTEWHEIVPGESFIHIVNRLSTRVFMGEDLCRDDAWLKASANYTATAFAAGKQLGRYPKWFRPIVHWFLPSCWKVRGLLSHTRQVLKPHLERREAKKNDALAQGDTSIQFDDAIEWFGLVFKEKYDPASQQITLALAAIHTTNDLLQQTMIDLACHPELFKPLREELISVLRADGLTKTALPNLKLLDSVIKESQRLKPVMLSNFRRLATENIRLSDGFVIRKGQRIIVNNTHMWDTNWYEEPEKYDGYRFLHLRGTEQEKYAHLVNTATKHTGFGFGNHSCPGRFFAANELKIALIHFLLKYDWKLSEGYKPQPVASGMALVPDPRVKFLFRRREQELDLVCL</sequence>
<gene>
    <name evidence="1" type="ORF">CTRU02_204833</name>
</gene>
<reference evidence="1 2" key="1">
    <citation type="journal article" date="2020" name="Phytopathology">
        <title>Genome Sequence Resources of Colletotrichum truncatum, C. plurivorum, C. musicola, and C. sojae: Four Species Pathogenic to Soybean (Glycine max).</title>
        <authorList>
            <person name="Rogerio F."/>
            <person name="Boufleur T.R."/>
            <person name="Ciampi-Guillardi M."/>
            <person name="Sukno S.A."/>
            <person name="Thon M.R."/>
            <person name="Massola Junior N.S."/>
            <person name="Baroncelli R."/>
        </authorList>
    </citation>
    <scope>NUCLEOTIDE SEQUENCE [LARGE SCALE GENOMIC DNA]</scope>
    <source>
        <strain evidence="1 2">CMES1059</strain>
    </source>
</reference>
<evidence type="ECO:0000313" key="2">
    <source>
        <dbReference type="Proteomes" id="UP000805649"/>
    </source>
</evidence>
<dbReference type="Proteomes" id="UP000805649">
    <property type="component" value="Unassembled WGS sequence"/>
</dbReference>
<name>A0ACC3ZD73_COLTU</name>
<dbReference type="EMBL" id="VUJX02000002">
    <property type="protein sequence ID" value="KAL0942070.1"/>
    <property type="molecule type" value="Genomic_DNA"/>
</dbReference>